<reference evidence="2" key="1">
    <citation type="journal article" date="2022" name="Mol. Ecol. Resour.">
        <title>The genomes of chicory, endive, great burdock and yacon provide insights into Asteraceae palaeo-polyploidization history and plant inulin production.</title>
        <authorList>
            <person name="Fan W."/>
            <person name="Wang S."/>
            <person name="Wang H."/>
            <person name="Wang A."/>
            <person name="Jiang F."/>
            <person name="Liu H."/>
            <person name="Zhao H."/>
            <person name="Xu D."/>
            <person name="Zhang Y."/>
        </authorList>
    </citation>
    <scope>NUCLEOTIDE SEQUENCE [LARGE SCALE GENOMIC DNA]</scope>
    <source>
        <strain evidence="2">cv. Punajuju</strain>
    </source>
</reference>
<protein>
    <submittedName>
        <fullName evidence="1">Uncharacterized protein</fullName>
    </submittedName>
</protein>
<sequence>MAILFLLKQPFFLYIILVIMFPGMVKAYMTDSDALLRIKKSLNSPEPLDGFLILGNWEHSLAMIQSVFREIPAIGQRGLDSVNLSYNNLTGEIPLGLIRFDVSSFEGNPGLCGPKFGKACENKTLKAGKTVGKPSKKSLRIEYVLMVVSLIILVLMVETIE</sequence>
<comment type="caution">
    <text evidence="1">The sequence shown here is derived from an EMBL/GenBank/DDBJ whole genome shotgun (WGS) entry which is preliminary data.</text>
</comment>
<gene>
    <name evidence="1" type="ORF">L2E82_02660</name>
</gene>
<dbReference type="Proteomes" id="UP001055811">
    <property type="component" value="Linkage Group LG01"/>
</dbReference>
<proteinExistence type="predicted"/>
<keyword evidence="2" id="KW-1185">Reference proteome</keyword>
<name>A0ACB9H3G3_CICIN</name>
<reference evidence="1 2" key="2">
    <citation type="journal article" date="2022" name="Mol. Ecol. Resour.">
        <title>The genomes of chicory, endive, great burdock and yacon provide insights into Asteraceae paleo-polyploidization history and plant inulin production.</title>
        <authorList>
            <person name="Fan W."/>
            <person name="Wang S."/>
            <person name="Wang H."/>
            <person name="Wang A."/>
            <person name="Jiang F."/>
            <person name="Liu H."/>
            <person name="Zhao H."/>
            <person name="Xu D."/>
            <person name="Zhang Y."/>
        </authorList>
    </citation>
    <scope>NUCLEOTIDE SEQUENCE [LARGE SCALE GENOMIC DNA]</scope>
    <source>
        <strain evidence="2">cv. Punajuju</strain>
        <tissue evidence="1">Leaves</tissue>
    </source>
</reference>
<accession>A0ACB9H3G3</accession>
<organism evidence="1 2">
    <name type="scientific">Cichorium intybus</name>
    <name type="common">Chicory</name>
    <dbReference type="NCBI Taxonomy" id="13427"/>
    <lineage>
        <taxon>Eukaryota</taxon>
        <taxon>Viridiplantae</taxon>
        <taxon>Streptophyta</taxon>
        <taxon>Embryophyta</taxon>
        <taxon>Tracheophyta</taxon>
        <taxon>Spermatophyta</taxon>
        <taxon>Magnoliopsida</taxon>
        <taxon>eudicotyledons</taxon>
        <taxon>Gunneridae</taxon>
        <taxon>Pentapetalae</taxon>
        <taxon>asterids</taxon>
        <taxon>campanulids</taxon>
        <taxon>Asterales</taxon>
        <taxon>Asteraceae</taxon>
        <taxon>Cichorioideae</taxon>
        <taxon>Cichorieae</taxon>
        <taxon>Cichoriinae</taxon>
        <taxon>Cichorium</taxon>
    </lineage>
</organism>
<evidence type="ECO:0000313" key="2">
    <source>
        <dbReference type="Proteomes" id="UP001055811"/>
    </source>
</evidence>
<dbReference type="EMBL" id="CM042009">
    <property type="protein sequence ID" value="KAI3789856.1"/>
    <property type="molecule type" value="Genomic_DNA"/>
</dbReference>
<evidence type="ECO:0000313" key="1">
    <source>
        <dbReference type="EMBL" id="KAI3789856.1"/>
    </source>
</evidence>